<dbReference type="PANTHER" id="PTHR38442">
    <property type="entry name" value="INNER MEMBRANE PROTEIN-RELATED"/>
    <property type="match status" value="1"/>
</dbReference>
<feature type="region of interest" description="Disordered" evidence="1">
    <location>
        <begin position="1"/>
        <end position="26"/>
    </location>
</feature>
<evidence type="ECO:0000313" key="3">
    <source>
        <dbReference type="EMBL" id="BAN04209.1"/>
    </source>
</evidence>
<sequence length="433" mass="47945">MGNVAPMHAATDTTGPPFADSADDRQKRRDLRQMKRVATSMLVVAAIIFVIAKVAEDDGGAWVGYVRAVAEAAMVGALADWFAVTALFRHPLRLPIPHTAIIPKRKDQIGRSLGDFVESNFLTTEVIEERLRGADIGRRAGEWLADADNAERAGEAVADVLRGGLEVLDDAEIQKGLEHLIESRVRATPVTPLLGKAIDLTVEGGHQQRLLDAVLVGISGFLDDNQETFRNRLYEESPWWVPEPIDDRVFAKIYDAVGRFLTDVRSDPSHEIRATVDKRVVAFATRLRDEPELLAKGEALKEELLDHPDVREWIDSLWSEAKRGMISAADDPDSELRLRLVNSLHRLGQRLAAEPELQRKVDQWVARALGYLVENYRAEVSDIIASTVAKWDGESTAEKMELQVGRDLQFIRINGTIVGGLAGLVIHAIGELL</sequence>
<accession>A0A6C7EGF9</accession>
<reference evidence="3 4" key="1">
    <citation type="journal article" date="2013" name="Int. J. Syst. Evol. Microbiol.">
        <title>Ilumatobacter nonamiense sp. nov. and Ilumatobacter coccineum sp. nov., isolated from seashore sand.</title>
        <authorList>
            <person name="Matsumoto A."/>
            <person name="Kasai H."/>
            <person name="Matsuo Y."/>
            <person name="Shizuri Y."/>
            <person name="Ichikawa N."/>
            <person name="Fujita N."/>
            <person name="Omura S."/>
            <person name="Takahashi Y."/>
        </authorList>
    </citation>
    <scope>NUCLEOTIDE SEQUENCE [LARGE SCALE GENOMIC DNA]</scope>
    <source>
        <strain evidence="4">NBRC 103263 / KCTC 29153 / YM16-304</strain>
    </source>
</reference>
<organism evidence="3 4">
    <name type="scientific">Ilumatobacter coccineus (strain NBRC 103263 / KCTC 29153 / YM16-304)</name>
    <dbReference type="NCBI Taxonomy" id="1313172"/>
    <lineage>
        <taxon>Bacteria</taxon>
        <taxon>Bacillati</taxon>
        <taxon>Actinomycetota</taxon>
        <taxon>Acidimicrobiia</taxon>
        <taxon>Acidimicrobiales</taxon>
        <taxon>Ilumatobacteraceae</taxon>
        <taxon>Ilumatobacter</taxon>
    </lineage>
</organism>
<gene>
    <name evidence="3" type="ORF">YM304_38950</name>
</gene>
<dbReference type="AlphaFoldDB" id="A0A6C7EGF9"/>
<evidence type="ECO:0000256" key="1">
    <source>
        <dbReference type="SAM" id="MobiDB-lite"/>
    </source>
</evidence>
<name>A0A6C7EGF9_ILUCY</name>
<keyword evidence="2" id="KW-0812">Transmembrane</keyword>
<evidence type="ECO:0000256" key="2">
    <source>
        <dbReference type="SAM" id="Phobius"/>
    </source>
</evidence>
<dbReference type="KEGG" id="aym:YM304_38950"/>
<dbReference type="Proteomes" id="UP000011863">
    <property type="component" value="Chromosome"/>
</dbReference>
<dbReference type="GO" id="GO:0005886">
    <property type="term" value="C:plasma membrane"/>
    <property type="evidence" value="ECO:0007669"/>
    <property type="project" value="TreeGrafter"/>
</dbReference>
<dbReference type="PANTHER" id="PTHR38442:SF1">
    <property type="entry name" value="INNER MEMBRANE PROTEIN"/>
    <property type="match status" value="1"/>
</dbReference>
<protein>
    <recommendedName>
        <fullName evidence="5">DUF445 domain-containing protein</fullName>
    </recommendedName>
</protein>
<evidence type="ECO:0008006" key="5">
    <source>
        <dbReference type="Google" id="ProtNLM"/>
    </source>
</evidence>
<keyword evidence="4" id="KW-1185">Reference proteome</keyword>
<dbReference type="InterPro" id="IPR007383">
    <property type="entry name" value="DUF445"/>
</dbReference>
<evidence type="ECO:0000313" key="4">
    <source>
        <dbReference type="Proteomes" id="UP000011863"/>
    </source>
</evidence>
<keyword evidence="2" id="KW-0472">Membrane</keyword>
<keyword evidence="2" id="KW-1133">Transmembrane helix</keyword>
<dbReference type="EMBL" id="AP012057">
    <property type="protein sequence ID" value="BAN04209.1"/>
    <property type="molecule type" value="Genomic_DNA"/>
</dbReference>
<dbReference type="Pfam" id="PF04286">
    <property type="entry name" value="DUF445"/>
    <property type="match status" value="1"/>
</dbReference>
<proteinExistence type="predicted"/>
<feature type="transmembrane region" description="Helical" evidence="2">
    <location>
        <begin position="37"/>
        <end position="55"/>
    </location>
</feature>